<protein>
    <submittedName>
        <fullName evidence="1">Uncharacterized protein</fullName>
    </submittedName>
</protein>
<dbReference type="AlphaFoldDB" id="M5TXI4"/>
<keyword evidence="2" id="KW-1185">Reference proteome</keyword>
<comment type="caution">
    <text evidence="1">The sequence shown here is derived from an EMBL/GenBank/DDBJ whole genome shotgun (WGS) entry which is preliminary data.</text>
</comment>
<evidence type="ECO:0000313" key="1">
    <source>
        <dbReference type="EMBL" id="EMI53719.1"/>
    </source>
</evidence>
<accession>M5TXI4</accession>
<organism evidence="1 2">
    <name type="scientific">Rhodopirellula sallentina SM41</name>
    <dbReference type="NCBI Taxonomy" id="1263870"/>
    <lineage>
        <taxon>Bacteria</taxon>
        <taxon>Pseudomonadati</taxon>
        <taxon>Planctomycetota</taxon>
        <taxon>Planctomycetia</taxon>
        <taxon>Pirellulales</taxon>
        <taxon>Pirellulaceae</taxon>
        <taxon>Rhodopirellula</taxon>
    </lineage>
</organism>
<dbReference type="EMBL" id="ANOH01000334">
    <property type="protein sequence ID" value="EMI53719.1"/>
    <property type="molecule type" value="Genomic_DNA"/>
</dbReference>
<dbReference type="PATRIC" id="fig|1263870.3.peg.5143"/>
<sequence length="90" mass="10337">MAIEFTEWMLKGAQAAARGPINAAAMNARRENPSRDSKVRRWRLVWGSLVMSGMSSRELLMGTRVRLHGRRRNVCSHECNGLNRYDRMFG</sequence>
<proteinExistence type="predicted"/>
<dbReference type="Proteomes" id="UP000011885">
    <property type="component" value="Unassembled WGS sequence"/>
</dbReference>
<gene>
    <name evidence="1" type="ORF">RSSM_04860</name>
</gene>
<name>M5TXI4_9BACT</name>
<reference evidence="1 2" key="1">
    <citation type="journal article" date="2013" name="Mar. Genomics">
        <title>Expression of sulfatases in Rhodopirellula baltica and the diversity of sulfatases in the genus Rhodopirellula.</title>
        <authorList>
            <person name="Wegner C.E."/>
            <person name="Richter-Heitmann T."/>
            <person name="Klindworth A."/>
            <person name="Klockow C."/>
            <person name="Richter M."/>
            <person name="Achstetter T."/>
            <person name="Glockner F.O."/>
            <person name="Harder J."/>
        </authorList>
    </citation>
    <scope>NUCLEOTIDE SEQUENCE [LARGE SCALE GENOMIC DNA]</scope>
    <source>
        <strain evidence="1 2">SM41</strain>
    </source>
</reference>
<evidence type="ECO:0000313" key="2">
    <source>
        <dbReference type="Proteomes" id="UP000011885"/>
    </source>
</evidence>